<gene>
    <name evidence="3" type="ORF">BN860_02674g</name>
</gene>
<feature type="transmembrane region" description="Helical" evidence="1">
    <location>
        <begin position="24"/>
        <end position="43"/>
    </location>
</feature>
<evidence type="ECO:0000259" key="2">
    <source>
        <dbReference type="PROSITE" id="PS51035"/>
    </source>
</evidence>
<protein>
    <submittedName>
        <fullName evidence="3">BN860_02674g1_1</fullName>
    </submittedName>
</protein>
<dbReference type="SMART" id="SM00264">
    <property type="entry name" value="BAG"/>
    <property type="match status" value="1"/>
</dbReference>
<organism evidence="3 4">
    <name type="scientific">Zygosaccharomyces bailii (strain CLIB 213 / ATCC 58445 / CBS 680 / BCRC 21525 / NBRC 1098 / NCYC 1416 / NRRL Y-2227)</name>
    <dbReference type="NCBI Taxonomy" id="1333698"/>
    <lineage>
        <taxon>Eukaryota</taxon>
        <taxon>Fungi</taxon>
        <taxon>Dikarya</taxon>
        <taxon>Ascomycota</taxon>
        <taxon>Saccharomycotina</taxon>
        <taxon>Saccharomycetes</taxon>
        <taxon>Saccharomycetales</taxon>
        <taxon>Saccharomycetaceae</taxon>
        <taxon>Zygosaccharomyces</taxon>
    </lineage>
</organism>
<keyword evidence="1" id="KW-0812">Transmembrane</keyword>
<accession>A0A8J2T4I2</accession>
<feature type="domain" description="BAG" evidence="2">
    <location>
        <begin position="73"/>
        <end position="159"/>
    </location>
</feature>
<dbReference type="AlphaFoldDB" id="A0A8J2T4I2"/>
<dbReference type="PROSITE" id="PS51035">
    <property type="entry name" value="BAG"/>
    <property type="match status" value="1"/>
</dbReference>
<dbReference type="Pfam" id="PF02179">
    <property type="entry name" value="BAG"/>
    <property type="match status" value="1"/>
</dbReference>
<sequence length="159" mass="18600">MDQLLAHYKNGLQQLESWRFEENALCSVVCLTGAAVIVTALMWRTTRKNTTKSNRKPAIDEALKPSPMTKENHIENVLLRFEQEYKPGLLELLQQYNPSDEKCKYDRRYYNEMLLKLLIELDGIDITTLQGERKVELKLKRKGAVKEIQQYLKLLDTLQ</sequence>
<dbReference type="OrthoDB" id="417450at2759"/>
<name>A0A8J2T4I2_ZYGB2</name>
<keyword evidence="4" id="KW-1185">Reference proteome</keyword>
<dbReference type="EMBL" id="HG316455">
    <property type="protein sequence ID" value="CDF88115.1"/>
    <property type="molecule type" value="Genomic_DNA"/>
</dbReference>
<dbReference type="InterPro" id="IPR036533">
    <property type="entry name" value="BAG_dom_sf"/>
</dbReference>
<reference evidence="4" key="1">
    <citation type="journal article" date="2013" name="Genome Announc.">
        <title>Genome sequence of the food spoilage yeast Zygosaccharomyces bailii CLIB 213(T).</title>
        <authorList>
            <person name="Galeote V."/>
            <person name="Bigey F."/>
            <person name="Devillers H."/>
            <person name="Neuveglise C."/>
            <person name="Dequin S."/>
        </authorList>
    </citation>
    <scope>NUCLEOTIDE SEQUENCE [LARGE SCALE GENOMIC DNA]</scope>
    <source>
        <strain evidence="4">CLIB 213 / ATCC 58445 / CBS 680 / CCRC 21525 / NBRC 1098 / NCYC 1416 / NRRL Y-2227</strain>
    </source>
</reference>
<dbReference type="InterPro" id="IPR003103">
    <property type="entry name" value="BAG_domain"/>
</dbReference>
<keyword evidence="1" id="KW-1133">Transmembrane helix</keyword>
<evidence type="ECO:0000256" key="1">
    <source>
        <dbReference type="SAM" id="Phobius"/>
    </source>
</evidence>
<dbReference type="SUPFAM" id="SSF63491">
    <property type="entry name" value="BAG domain"/>
    <property type="match status" value="1"/>
</dbReference>
<evidence type="ECO:0000313" key="3">
    <source>
        <dbReference type="EMBL" id="CDF88115.1"/>
    </source>
</evidence>
<dbReference type="Gene3D" id="1.20.58.120">
    <property type="entry name" value="BAG domain"/>
    <property type="match status" value="1"/>
</dbReference>
<keyword evidence="1" id="KW-0472">Membrane</keyword>
<proteinExistence type="predicted"/>
<dbReference type="GO" id="GO:0051087">
    <property type="term" value="F:protein-folding chaperone binding"/>
    <property type="evidence" value="ECO:0007669"/>
    <property type="project" value="InterPro"/>
</dbReference>
<dbReference type="Proteomes" id="UP000019375">
    <property type="component" value="Unassembled WGS sequence"/>
</dbReference>
<evidence type="ECO:0000313" key="4">
    <source>
        <dbReference type="Proteomes" id="UP000019375"/>
    </source>
</evidence>